<dbReference type="PANTHER" id="PTHR43581:SF4">
    <property type="entry name" value="ATP_GTP PHOSPHATASE"/>
    <property type="match status" value="1"/>
</dbReference>
<dbReference type="Gene3D" id="3.40.50.300">
    <property type="entry name" value="P-loop containing nucleotide triphosphate hydrolases"/>
    <property type="match status" value="1"/>
</dbReference>
<dbReference type="SUPFAM" id="SSF52540">
    <property type="entry name" value="P-loop containing nucleoside triphosphate hydrolases"/>
    <property type="match status" value="1"/>
</dbReference>
<feature type="region of interest" description="Disordered" evidence="1">
    <location>
        <begin position="324"/>
        <end position="343"/>
    </location>
</feature>
<evidence type="ECO:0008006" key="4">
    <source>
        <dbReference type="Google" id="ProtNLM"/>
    </source>
</evidence>
<reference evidence="3" key="1">
    <citation type="submission" date="2023-07" db="EMBL/GenBank/DDBJ databases">
        <title>30 novel species of actinomycetes from the DSMZ collection.</title>
        <authorList>
            <person name="Nouioui I."/>
        </authorList>
    </citation>
    <scope>NUCLEOTIDE SEQUENCE [LARGE SCALE GENOMIC DNA]</scope>
    <source>
        <strain evidence="3">DSM 44743</strain>
    </source>
</reference>
<evidence type="ECO:0000256" key="1">
    <source>
        <dbReference type="SAM" id="MobiDB-lite"/>
    </source>
</evidence>
<dbReference type="InterPro" id="IPR027417">
    <property type="entry name" value="P-loop_NTPase"/>
</dbReference>
<organism evidence="2 3">
    <name type="scientific">Nocardiopsis lambiniae</name>
    <dbReference type="NCBI Taxonomy" id="3075539"/>
    <lineage>
        <taxon>Bacteria</taxon>
        <taxon>Bacillati</taxon>
        <taxon>Actinomycetota</taxon>
        <taxon>Actinomycetes</taxon>
        <taxon>Streptosporangiales</taxon>
        <taxon>Nocardiopsidaceae</taxon>
        <taxon>Nocardiopsis</taxon>
    </lineage>
</organism>
<accession>A0ABU2MFL8</accession>
<proteinExistence type="predicted"/>
<dbReference type="EMBL" id="JAVREP010000023">
    <property type="protein sequence ID" value="MDT0331487.1"/>
    <property type="molecule type" value="Genomic_DNA"/>
</dbReference>
<evidence type="ECO:0000313" key="3">
    <source>
        <dbReference type="Proteomes" id="UP001183390"/>
    </source>
</evidence>
<dbReference type="InterPro" id="IPR051396">
    <property type="entry name" value="Bact_Antivir_Def_Nuclease"/>
</dbReference>
<gene>
    <name evidence="2" type="ORF">RM479_24010</name>
</gene>
<sequence length="641" mass="71962">MVVEKKTQRGRPSVQLNSFSVSGFRSLQDVSGIPVSKPTILAGHNDGGKSAVLDALGFLVGSLKAVEDDRSYLSSSDSSEGSAAKRCSETFVTGEFTLDEWEQEVFDLPSEVKVRRWVDSDLLPKWEIWGPLPDDERLRNLSQYQLPQLKSLAAELEIKPSSNNPRKADFESCLRDHGRKNSTTEGWLSAPSGLNQRMPKILLFDGKENRPDDSVKTALSGKFHSHMQDPELKGRLQNVEDDIKERLSIDAKSLCDHIRERCPELSEVFVEPDVSFQHGFRGAPLRIARVAGESVSLDRSGLGSNRRVSLAVWEWTSELLAEEEIDTKEQSKENSEEVESEPPPVQTIVVYDEPDTHLDYYHQRKVMQLIRNQAAIPHVSVMVATHSMNLIDGVDISDVVHLKLENHRTATERIGADEVGDAIDLHLGRIAAALGLRNSVLLHERCFLAVEGDTEQRAFPLLFRLCEGLSLQAAGIALWACFNNEGALHLARYLIKHKRMFMLVVDADSRDIPRSMFKDRKLREYFGEKVDDHVTFIGETGDDGSENYPELEALFADETWTAISNEIWPKNEGTWSAADFAACRKEKKFSQSVLEMLQTGSDIGPGGKPDMMYRFSLALKDPRDVPQQLREVFAQVREMAS</sequence>
<dbReference type="PANTHER" id="PTHR43581">
    <property type="entry name" value="ATP/GTP PHOSPHATASE"/>
    <property type="match status" value="1"/>
</dbReference>
<comment type="caution">
    <text evidence="2">The sequence shown here is derived from an EMBL/GenBank/DDBJ whole genome shotgun (WGS) entry which is preliminary data.</text>
</comment>
<name>A0ABU2MFL8_9ACTN</name>
<dbReference type="RefSeq" id="WP_311513978.1">
    <property type="nucleotide sequence ID" value="NZ_JAVREP010000023.1"/>
</dbReference>
<keyword evidence="3" id="KW-1185">Reference proteome</keyword>
<protein>
    <recommendedName>
        <fullName evidence="4">AAA domain-containing protein</fullName>
    </recommendedName>
</protein>
<evidence type="ECO:0000313" key="2">
    <source>
        <dbReference type="EMBL" id="MDT0331487.1"/>
    </source>
</evidence>
<dbReference type="Proteomes" id="UP001183390">
    <property type="component" value="Unassembled WGS sequence"/>
</dbReference>